<gene>
    <name evidence="1" type="ORF">LIQ08_18785</name>
</gene>
<name>A0AAJ1F6N7_MEDGN</name>
<evidence type="ECO:0008006" key="3">
    <source>
        <dbReference type="Google" id="ProtNLM"/>
    </source>
</evidence>
<comment type="caution">
    <text evidence="1">The sequence shown here is derived from an EMBL/GenBank/DDBJ whole genome shotgun (WGS) entry which is preliminary data.</text>
</comment>
<evidence type="ECO:0000313" key="2">
    <source>
        <dbReference type="Proteomes" id="UP001297370"/>
    </source>
</evidence>
<dbReference type="Proteomes" id="UP001297370">
    <property type="component" value="Unassembled WGS sequence"/>
</dbReference>
<sequence length="61" mass="7237">MIYAMRRGDFTTTGHFIVLVGMKDGKICVHDYDSKKRSKKLWDYETLESQINNLWSFTTLF</sequence>
<dbReference type="AlphaFoldDB" id="A0AAJ1F6N7"/>
<organism evidence="1 2">
    <name type="scientific">Mediterraneibacter gnavus</name>
    <name type="common">Ruminococcus gnavus</name>
    <dbReference type="NCBI Taxonomy" id="33038"/>
    <lineage>
        <taxon>Bacteria</taxon>
        <taxon>Bacillati</taxon>
        <taxon>Bacillota</taxon>
        <taxon>Clostridia</taxon>
        <taxon>Lachnospirales</taxon>
        <taxon>Lachnospiraceae</taxon>
        <taxon>Mediterraneibacter</taxon>
    </lineage>
</organism>
<protein>
    <recommendedName>
        <fullName evidence="3">Peptidase C39-like domain-containing protein</fullName>
    </recommendedName>
</protein>
<reference evidence="1" key="1">
    <citation type="submission" date="2021-10" db="EMBL/GenBank/DDBJ databases">
        <title>Collection of gut derived symbiotic bacterial strains cultured from healthy donors.</title>
        <authorList>
            <person name="Lin H."/>
            <person name="Littmann E."/>
            <person name="Claire K."/>
            <person name="Pamer E."/>
        </authorList>
    </citation>
    <scope>NUCLEOTIDE SEQUENCE</scope>
    <source>
        <strain evidence="1">MSK.23.18</strain>
    </source>
</reference>
<dbReference type="EMBL" id="JAJBOM010000064">
    <property type="protein sequence ID" value="MCB5621155.1"/>
    <property type="molecule type" value="Genomic_DNA"/>
</dbReference>
<evidence type="ECO:0000313" key="1">
    <source>
        <dbReference type="EMBL" id="MCB5621155.1"/>
    </source>
</evidence>
<accession>A0AAJ1F6N7</accession>
<proteinExistence type="predicted"/>
<dbReference type="Gene3D" id="3.90.70.10">
    <property type="entry name" value="Cysteine proteinases"/>
    <property type="match status" value="1"/>
</dbReference>